<dbReference type="eggNOG" id="COG0194">
    <property type="taxonomic scope" value="Bacteria"/>
</dbReference>
<keyword evidence="6 9" id="KW-0418">Kinase</keyword>
<name>H6SNL7_PARPM</name>
<dbReference type="InterPro" id="IPR008145">
    <property type="entry name" value="GK/Ca_channel_bsu"/>
</dbReference>
<feature type="domain" description="Guanylate kinase-like" evidence="10">
    <location>
        <begin position="11"/>
        <end position="190"/>
    </location>
</feature>
<dbReference type="SMART" id="SM00072">
    <property type="entry name" value="GuKc"/>
    <property type="match status" value="1"/>
</dbReference>
<evidence type="ECO:0000256" key="1">
    <source>
        <dbReference type="ARBA" id="ARBA00005790"/>
    </source>
</evidence>
<dbReference type="PATRIC" id="fig|1150469.3.peg.3089"/>
<evidence type="ECO:0000256" key="7">
    <source>
        <dbReference type="ARBA" id="ARBA00022840"/>
    </source>
</evidence>
<dbReference type="CDD" id="cd00071">
    <property type="entry name" value="GMPK"/>
    <property type="match status" value="1"/>
</dbReference>
<dbReference type="InterPro" id="IPR027417">
    <property type="entry name" value="P-loop_NTPase"/>
</dbReference>
<reference evidence="11 12" key="1">
    <citation type="submission" date="2012-02" db="EMBL/GenBank/DDBJ databases">
        <title>Shotgun genome sequence of Phaeospirillum photometricum DSM 122.</title>
        <authorList>
            <person name="Duquesne K."/>
            <person name="Sturgis J."/>
        </authorList>
    </citation>
    <scope>NUCLEOTIDE SEQUENCE [LARGE SCALE GENOMIC DNA]</scope>
    <source>
        <strain evidence="12">DSM122</strain>
    </source>
</reference>
<proteinExistence type="inferred from homology"/>
<sequence>MTACPLPSRRGLLLVLSSPSGTGKSTIARALLESDPDLSLSVSVTTRAPRPGERDAIHYHFIDEARFAALVAEDGLLEHAGVYGKHYGSPRAPIEAALAAGRDVLFDIDWQGMRQLAAKARADMVSIFLLPPSLPELERRLRARAQDSEPVIAQRMALAREEISHYAEYGYVLINDDLARTIDDVRAILRAERLRRPRRVGLADAVDTLCRPLAP</sequence>
<dbReference type="GO" id="GO:0005829">
    <property type="term" value="C:cytosol"/>
    <property type="evidence" value="ECO:0007669"/>
    <property type="project" value="TreeGrafter"/>
</dbReference>
<dbReference type="Gene3D" id="3.30.63.10">
    <property type="entry name" value="Guanylate Kinase phosphate binding domain"/>
    <property type="match status" value="1"/>
</dbReference>
<accession>H6SNL7</accession>
<evidence type="ECO:0000256" key="3">
    <source>
        <dbReference type="ARBA" id="ARBA00016296"/>
    </source>
</evidence>
<dbReference type="PANTHER" id="PTHR23117">
    <property type="entry name" value="GUANYLATE KINASE-RELATED"/>
    <property type="match status" value="1"/>
</dbReference>
<evidence type="ECO:0000259" key="10">
    <source>
        <dbReference type="PROSITE" id="PS50052"/>
    </source>
</evidence>
<keyword evidence="12" id="KW-1185">Reference proteome</keyword>
<dbReference type="InterPro" id="IPR020590">
    <property type="entry name" value="Guanylate_kinase_CS"/>
</dbReference>
<dbReference type="PROSITE" id="PS50052">
    <property type="entry name" value="GUANYLATE_KINASE_2"/>
    <property type="match status" value="1"/>
</dbReference>
<feature type="binding site" evidence="9">
    <location>
        <begin position="18"/>
        <end position="25"/>
    </location>
    <ligand>
        <name>ATP</name>
        <dbReference type="ChEBI" id="CHEBI:30616"/>
    </ligand>
</feature>
<evidence type="ECO:0000313" key="12">
    <source>
        <dbReference type="Proteomes" id="UP000033220"/>
    </source>
</evidence>
<dbReference type="RefSeq" id="WP_014415978.1">
    <property type="nucleotide sequence ID" value="NC_017059.1"/>
</dbReference>
<dbReference type="PROSITE" id="PS00856">
    <property type="entry name" value="GUANYLATE_KINASE_1"/>
    <property type="match status" value="1"/>
</dbReference>
<dbReference type="SUPFAM" id="SSF52540">
    <property type="entry name" value="P-loop containing nucleoside triphosphate hydrolases"/>
    <property type="match status" value="1"/>
</dbReference>
<gene>
    <name evidence="9 11" type="primary">gmk</name>
    <name evidence="11" type="ORF">RSPPHO_02722</name>
</gene>
<dbReference type="InterPro" id="IPR017665">
    <property type="entry name" value="Guanylate_kinase"/>
</dbReference>
<evidence type="ECO:0000256" key="4">
    <source>
        <dbReference type="ARBA" id="ARBA00022679"/>
    </source>
</evidence>
<evidence type="ECO:0000313" key="11">
    <source>
        <dbReference type="EMBL" id="CCG09348.1"/>
    </source>
</evidence>
<comment type="function">
    <text evidence="9">Essential for recycling GMP and indirectly, cGMP.</text>
</comment>
<dbReference type="FunFam" id="3.30.63.10:FF:000002">
    <property type="entry name" value="Guanylate kinase 1"/>
    <property type="match status" value="1"/>
</dbReference>
<dbReference type="HOGENOM" id="CLU_001715_1_0_5"/>
<evidence type="ECO:0000256" key="2">
    <source>
        <dbReference type="ARBA" id="ARBA00012961"/>
    </source>
</evidence>
<dbReference type="STRING" id="1150469.RSPPHO_02722"/>
<dbReference type="Proteomes" id="UP000033220">
    <property type="component" value="Chromosome DSM 122"/>
</dbReference>
<comment type="subcellular location">
    <subcellularLocation>
        <location evidence="9">Cytoplasm</location>
    </subcellularLocation>
</comment>
<dbReference type="HAMAP" id="MF_00328">
    <property type="entry name" value="Guanylate_kinase"/>
    <property type="match status" value="1"/>
</dbReference>
<comment type="catalytic activity">
    <reaction evidence="9">
        <text>GMP + ATP = GDP + ADP</text>
        <dbReference type="Rhea" id="RHEA:20780"/>
        <dbReference type="ChEBI" id="CHEBI:30616"/>
        <dbReference type="ChEBI" id="CHEBI:58115"/>
        <dbReference type="ChEBI" id="CHEBI:58189"/>
        <dbReference type="ChEBI" id="CHEBI:456216"/>
        <dbReference type="EC" id="2.7.4.8"/>
    </reaction>
</comment>
<dbReference type="InterPro" id="IPR008144">
    <property type="entry name" value="Guanylate_kin-like_dom"/>
</dbReference>
<organism evidence="11 12">
    <name type="scientific">Pararhodospirillum photometricum DSM 122</name>
    <dbReference type="NCBI Taxonomy" id="1150469"/>
    <lineage>
        <taxon>Bacteria</taxon>
        <taxon>Pseudomonadati</taxon>
        <taxon>Pseudomonadota</taxon>
        <taxon>Alphaproteobacteria</taxon>
        <taxon>Rhodospirillales</taxon>
        <taxon>Rhodospirillaceae</taxon>
        <taxon>Pararhodospirillum</taxon>
    </lineage>
</organism>
<dbReference type="OrthoDB" id="9808150at2"/>
<dbReference type="GO" id="GO:0005524">
    <property type="term" value="F:ATP binding"/>
    <property type="evidence" value="ECO:0007669"/>
    <property type="project" value="UniProtKB-UniRule"/>
</dbReference>
<dbReference type="AlphaFoldDB" id="H6SNL7"/>
<keyword evidence="7 9" id="KW-0067">ATP-binding</keyword>
<dbReference type="GO" id="GO:0004385">
    <property type="term" value="F:GMP kinase activity"/>
    <property type="evidence" value="ECO:0007669"/>
    <property type="project" value="UniProtKB-UniRule"/>
</dbReference>
<evidence type="ECO:0000256" key="5">
    <source>
        <dbReference type="ARBA" id="ARBA00022741"/>
    </source>
</evidence>
<protein>
    <recommendedName>
        <fullName evidence="3 9">Guanylate kinase</fullName>
        <ecNumber evidence="2 9">2.7.4.8</ecNumber>
    </recommendedName>
    <alternativeName>
        <fullName evidence="8 9">GMP kinase</fullName>
    </alternativeName>
</protein>
<evidence type="ECO:0000256" key="6">
    <source>
        <dbReference type="ARBA" id="ARBA00022777"/>
    </source>
</evidence>
<keyword evidence="4 9" id="KW-0808">Transferase</keyword>
<keyword evidence="5 9" id="KW-0547">Nucleotide-binding</keyword>
<dbReference type="NCBIfam" id="TIGR03263">
    <property type="entry name" value="guanyl_kin"/>
    <property type="match status" value="1"/>
</dbReference>
<dbReference type="PANTHER" id="PTHR23117:SF13">
    <property type="entry name" value="GUANYLATE KINASE"/>
    <property type="match status" value="1"/>
</dbReference>
<dbReference type="KEGG" id="rpm:RSPPHO_02722"/>
<keyword evidence="9" id="KW-0963">Cytoplasm</keyword>
<evidence type="ECO:0000256" key="8">
    <source>
        <dbReference type="ARBA" id="ARBA00030128"/>
    </source>
</evidence>
<evidence type="ECO:0000256" key="9">
    <source>
        <dbReference type="HAMAP-Rule" id="MF_00328"/>
    </source>
</evidence>
<comment type="similarity">
    <text evidence="1 9">Belongs to the guanylate kinase family.</text>
</comment>
<dbReference type="EMBL" id="HE663493">
    <property type="protein sequence ID" value="CCG09348.1"/>
    <property type="molecule type" value="Genomic_DNA"/>
</dbReference>
<dbReference type="Pfam" id="PF00625">
    <property type="entry name" value="Guanylate_kin"/>
    <property type="match status" value="1"/>
</dbReference>
<dbReference type="Gene3D" id="3.40.50.300">
    <property type="entry name" value="P-loop containing nucleotide triphosphate hydrolases"/>
    <property type="match status" value="2"/>
</dbReference>
<dbReference type="EC" id="2.7.4.8" evidence="2 9"/>